<evidence type="ECO:0000313" key="4">
    <source>
        <dbReference type="Proteomes" id="UP001151760"/>
    </source>
</evidence>
<keyword evidence="4" id="KW-1185">Reference proteome</keyword>
<organism evidence="3 4">
    <name type="scientific">Tanacetum coccineum</name>
    <dbReference type="NCBI Taxonomy" id="301880"/>
    <lineage>
        <taxon>Eukaryota</taxon>
        <taxon>Viridiplantae</taxon>
        <taxon>Streptophyta</taxon>
        <taxon>Embryophyta</taxon>
        <taxon>Tracheophyta</taxon>
        <taxon>Spermatophyta</taxon>
        <taxon>Magnoliopsida</taxon>
        <taxon>eudicotyledons</taxon>
        <taxon>Gunneridae</taxon>
        <taxon>Pentapetalae</taxon>
        <taxon>asterids</taxon>
        <taxon>campanulids</taxon>
        <taxon>Asterales</taxon>
        <taxon>Asteraceae</taxon>
        <taxon>Asteroideae</taxon>
        <taxon>Anthemideae</taxon>
        <taxon>Anthemidinae</taxon>
        <taxon>Tanacetum</taxon>
    </lineage>
</organism>
<feature type="compositionally biased region" description="Basic and acidic residues" evidence="2">
    <location>
        <begin position="222"/>
        <end position="237"/>
    </location>
</feature>
<dbReference type="EMBL" id="BQNB010014029">
    <property type="protein sequence ID" value="GJT23135.1"/>
    <property type="molecule type" value="Genomic_DNA"/>
</dbReference>
<gene>
    <name evidence="3" type="ORF">Tco_0893072</name>
</gene>
<reference evidence="3" key="1">
    <citation type="journal article" date="2022" name="Int. J. Mol. Sci.">
        <title>Draft Genome of Tanacetum Coccineum: Genomic Comparison of Closely Related Tanacetum-Family Plants.</title>
        <authorList>
            <person name="Yamashiro T."/>
            <person name="Shiraishi A."/>
            <person name="Nakayama K."/>
            <person name="Satake H."/>
        </authorList>
    </citation>
    <scope>NUCLEOTIDE SEQUENCE</scope>
</reference>
<feature type="region of interest" description="Disordered" evidence="2">
    <location>
        <begin position="207"/>
        <end position="262"/>
    </location>
</feature>
<reference evidence="3" key="2">
    <citation type="submission" date="2022-01" db="EMBL/GenBank/DDBJ databases">
        <authorList>
            <person name="Yamashiro T."/>
            <person name="Shiraishi A."/>
            <person name="Satake H."/>
            <person name="Nakayama K."/>
        </authorList>
    </citation>
    <scope>NUCLEOTIDE SEQUENCE</scope>
</reference>
<feature type="region of interest" description="Disordered" evidence="2">
    <location>
        <begin position="159"/>
        <end position="178"/>
    </location>
</feature>
<evidence type="ECO:0000313" key="3">
    <source>
        <dbReference type="EMBL" id="GJT23135.1"/>
    </source>
</evidence>
<comment type="caution">
    <text evidence="3">The sequence shown here is derived from an EMBL/GenBank/DDBJ whole genome shotgun (WGS) entry which is preliminary data.</text>
</comment>
<feature type="compositionally biased region" description="Acidic residues" evidence="2">
    <location>
        <begin position="210"/>
        <end position="221"/>
    </location>
</feature>
<name>A0ABQ5C881_9ASTR</name>
<proteinExistence type="predicted"/>
<feature type="coiled-coil region" evidence="1">
    <location>
        <begin position="101"/>
        <end position="128"/>
    </location>
</feature>
<accession>A0ABQ5C881</accession>
<evidence type="ECO:0000256" key="2">
    <source>
        <dbReference type="SAM" id="MobiDB-lite"/>
    </source>
</evidence>
<evidence type="ECO:0000256" key="1">
    <source>
        <dbReference type="SAM" id="Coils"/>
    </source>
</evidence>
<sequence length="262" mass="29109">MSKEVGTPRYLSLVVPLKKVGDEVVYKELGDMERAATTASSLEAKQDSGVMDITATIDRKVKLLVIEASLRRHLNLEDSEGLNTLPTAEIFEQLALMGLSLNELTVLCTSLSKKVKSLESELHQTKQTYSTAFTKLIKRVKKLEHTIKTSRARRSFKVVLSDDEEEAEDPSKQGNKIFDIDKDPTISLVQEEGMAWSQEDLEIQEKISDDTEVVLEEEEPTELVKDQGSAEKGEKEVSTVGAEHSTAIPEVSTAAANLKYIR</sequence>
<dbReference type="Proteomes" id="UP001151760">
    <property type="component" value="Unassembled WGS sequence"/>
</dbReference>
<protein>
    <submittedName>
        <fullName evidence="3">Uncharacterized protein</fullName>
    </submittedName>
</protein>
<keyword evidence="1" id="KW-0175">Coiled coil</keyword>